<dbReference type="AlphaFoldDB" id="A0A151K2W8"/>
<sequence>IHQYDSALRKWWRFCHLTETSVFSATIPDVLRFLTSEFEKGAAYGSINSPRSAIALILGPHVGEDVLVKRFCKGISKLRPALPRYDSTWDPKKVLDLISQWCPNENISLELLSKKVAVLLALTTGHRIQTLTAINIYNITKKSDQIEIKIPTQLKTSGPRKFQPNLTLPFFPDDPTICVASALETYLKRTNHLRKDKDKLFISWRKPHKNITTQSLSRWIKDTLQESGVDTSTFTAHSTRHASTSAAKRKGVNIDLIRKTAGWTLRFLRGFMTVKSKKIAVHSQ</sequence>
<dbReference type="GO" id="GO:0015074">
    <property type="term" value="P:DNA integration"/>
    <property type="evidence" value="ECO:0007669"/>
    <property type="project" value="InterPro"/>
</dbReference>
<dbReference type="Proteomes" id="UP000078542">
    <property type="component" value="Unassembled WGS sequence"/>
</dbReference>
<dbReference type="InterPro" id="IPR002104">
    <property type="entry name" value="Integrase_catalytic"/>
</dbReference>
<dbReference type="InterPro" id="IPR011010">
    <property type="entry name" value="DNA_brk_join_enz"/>
</dbReference>
<dbReference type="InterPro" id="IPR010998">
    <property type="entry name" value="Integrase_recombinase_N"/>
</dbReference>
<feature type="domain" description="Tyr recombinase" evidence="3">
    <location>
        <begin position="84"/>
        <end position="284"/>
    </location>
</feature>
<dbReference type="InterPro" id="IPR013762">
    <property type="entry name" value="Integrase-like_cat_sf"/>
</dbReference>
<keyword evidence="1" id="KW-0238">DNA-binding</keyword>
<comment type="caution">
    <text evidence="4">The sequence shown here is derived from an EMBL/GenBank/DDBJ whole genome shotgun (WGS) entry which is preliminary data.</text>
</comment>
<organism evidence="4 5">
    <name type="scientific">Cyphomyrmex costatus</name>
    <dbReference type="NCBI Taxonomy" id="456900"/>
    <lineage>
        <taxon>Eukaryota</taxon>
        <taxon>Metazoa</taxon>
        <taxon>Ecdysozoa</taxon>
        <taxon>Arthropoda</taxon>
        <taxon>Hexapoda</taxon>
        <taxon>Insecta</taxon>
        <taxon>Pterygota</taxon>
        <taxon>Neoptera</taxon>
        <taxon>Endopterygota</taxon>
        <taxon>Hymenoptera</taxon>
        <taxon>Apocrita</taxon>
        <taxon>Aculeata</taxon>
        <taxon>Formicoidea</taxon>
        <taxon>Formicidae</taxon>
        <taxon>Myrmicinae</taxon>
        <taxon>Cyphomyrmex</taxon>
    </lineage>
</organism>
<gene>
    <name evidence="4" type="ORF">ALC62_02430</name>
</gene>
<evidence type="ECO:0000256" key="1">
    <source>
        <dbReference type="ARBA" id="ARBA00023125"/>
    </source>
</evidence>
<dbReference type="GO" id="GO:0003677">
    <property type="term" value="F:DNA binding"/>
    <property type="evidence" value="ECO:0007669"/>
    <property type="project" value="UniProtKB-KW"/>
</dbReference>
<dbReference type="SUPFAM" id="SSF56349">
    <property type="entry name" value="DNA breaking-rejoining enzymes"/>
    <property type="match status" value="1"/>
</dbReference>
<name>A0A151K2W8_9HYME</name>
<dbReference type="EMBL" id="LKEX01011649">
    <property type="protein sequence ID" value="KYN50178.1"/>
    <property type="molecule type" value="Genomic_DNA"/>
</dbReference>
<protein>
    <recommendedName>
        <fullName evidence="3">Tyr recombinase domain-containing protein</fullName>
    </recommendedName>
</protein>
<evidence type="ECO:0000313" key="5">
    <source>
        <dbReference type="Proteomes" id="UP000078542"/>
    </source>
</evidence>
<keyword evidence="5" id="KW-1185">Reference proteome</keyword>
<keyword evidence="2" id="KW-0233">DNA recombination</keyword>
<dbReference type="Gene3D" id="1.10.150.130">
    <property type="match status" value="1"/>
</dbReference>
<dbReference type="GO" id="GO:0006310">
    <property type="term" value="P:DNA recombination"/>
    <property type="evidence" value="ECO:0007669"/>
    <property type="project" value="UniProtKB-KW"/>
</dbReference>
<feature type="non-terminal residue" evidence="4">
    <location>
        <position position="1"/>
    </location>
</feature>
<dbReference type="PANTHER" id="PTHR35617">
    <property type="entry name" value="PHAGE_INTEGRASE DOMAIN-CONTAINING PROTEIN"/>
    <property type="match status" value="1"/>
</dbReference>
<reference evidence="4 5" key="1">
    <citation type="submission" date="2016-03" db="EMBL/GenBank/DDBJ databases">
        <title>Cyphomyrmex costatus WGS genome.</title>
        <authorList>
            <person name="Nygaard S."/>
            <person name="Hu H."/>
            <person name="Boomsma J."/>
            <person name="Zhang G."/>
        </authorList>
    </citation>
    <scope>NUCLEOTIDE SEQUENCE [LARGE SCALE GENOMIC DNA]</scope>
    <source>
        <strain evidence="4">MS0001</strain>
        <tissue evidence="4">Whole body</tissue>
    </source>
</reference>
<dbReference type="SUPFAM" id="SSF47823">
    <property type="entry name" value="lambda integrase-like, N-terminal domain"/>
    <property type="match status" value="1"/>
</dbReference>
<accession>A0A151K2W8</accession>
<evidence type="ECO:0000256" key="2">
    <source>
        <dbReference type="ARBA" id="ARBA00023172"/>
    </source>
</evidence>
<dbReference type="Gene3D" id="1.10.443.10">
    <property type="entry name" value="Intergrase catalytic core"/>
    <property type="match status" value="1"/>
</dbReference>
<dbReference type="Pfam" id="PF00589">
    <property type="entry name" value="Phage_integrase"/>
    <property type="match status" value="1"/>
</dbReference>
<evidence type="ECO:0000313" key="4">
    <source>
        <dbReference type="EMBL" id="KYN50178.1"/>
    </source>
</evidence>
<dbReference type="PROSITE" id="PS51898">
    <property type="entry name" value="TYR_RECOMBINASE"/>
    <property type="match status" value="1"/>
</dbReference>
<evidence type="ECO:0000259" key="3">
    <source>
        <dbReference type="PROSITE" id="PS51898"/>
    </source>
</evidence>
<dbReference type="PANTHER" id="PTHR35617:SF3">
    <property type="entry name" value="CORE-BINDING (CB) DOMAIN-CONTAINING PROTEIN"/>
    <property type="match status" value="1"/>
</dbReference>
<proteinExistence type="predicted"/>
<dbReference type="CDD" id="cd00397">
    <property type="entry name" value="DNA_BRE_C"/>
    <property type="match status" value="1"/>
</dbReference>
<dbReference type="STRING" id="456900.A0A151K2W8"/>